<gene>
    <name evidence="2" type="ORF">F6453_1413</name>
</gene>
<dbReference type="Gene3D" id="3.30.420.10">
    <property type="entry name" value="Ribonuclease H-like superfamily/Ribonuclease H"/>
    <property type="match status" value="1"/>
</dbReference>
<feature type="domain" description="3'-5' exoribonuclease Rv2179c-like" evidence="1">
    <location>
        <begin position="7"/>
        <end position="180"/>
    </location>
</feature>
<proteinExistence type="predicted"/>
<evidence type="ECO:0000259" key="1">
    <source>
        <dbReference type="Pfam" id="PF16473"/>
    </source>
</evidence>
<dbReference type="GO" id="GO:0003676">
    <property type="term" value="F:nucleic acid binding"/>
    <property type="evidence" value="ECO:0007669"/>
    <property type="project" value="InterPro"/>
</dbReference>
<protein>
    <recommendedName>
        <fullName evidence="1">3'-5' exoribonuclease Rv2179c-like domain-containing protein</fullName>
    </recommendedName>
</protein>
<reference evidence="2 3" key="1">
    <citation type="submission" date="2019-10" db="EMBL/GenBank/DDBJ databases">
        <title>Draft genome sequence of Marinobacter hydrocarbonoclasticus NCT7M from the microbiome of the marine copepod.</title>
        <authorList>
            <person name="Nuttall R."/>
            <person name="Sharma G."/>
            <person name="Moisander P."/>
        </authorList>
    </citation>
    <scope>NUCLEOTIDE SEQUENCE [LARGE SCALE GENOMIC DNA]</scope>
    <source>
        <strain evidence="2 3">NCT7M</strain>
    </source>
</reference>
<dbReference type="EMBL" id="WBMP01000005">
    <property type="protein sequence ID" value="KAE8546167.1"/>
    <property type="molecule type" value="Genomic_DNA"/>
</dbReference>
<dbReference type="InterPro" id="IPR012337">
    <property type="entry name" value="RNaseH-like_sf"/>
</dbReference>
<accession>A0A833JQF3</accession>
<comment type="caution">
    <text evidence="2">The sequence shown here is derived from an EMBL/GenBank/DDBJ whole genome shotgun (WGS) entry which is preliminary data.</text>
</comment>
<evidence type="ECO:0000313" key="3">
    <source>
        <dbReference type="Proteomes" id="UP000469950"/>
    </source>
</evidence>
<dbReference type="SUPFAM" id="SSF53098">
    <property type="entry name" value="Ribonuclease H-like"/>
    <property type="match status" value="1"/>
</dbReference>
<dbReference type="Pfam" id="PF16473">
    <property type="entry name" value="Rv2179c-like"/>
    <property type="match status" value="1"/>
</dbReference>
<evidence type="ECO:0000313" key="2">
    <source>
        <dbReference type="EMBL" id="KAE8546167.1"/>
    </source>
</evidence>
<dbReference type="InterPro" id="IPR033390">
    <property type="entry name" value="Rv2179c-like"/>
</dbReference>
<dbReference type="AlphaFoldDB" id="A0A833JQF3"/>
<sequence length="197" mass="22593">MKSAITDAMIDIETLDTRPSAVVLSIGVVLFNRRNADVPFKELNLKFGKKEFRDEQIMMGRTVDKETVTWWKGQDPEAKKLFKQANVSSVTDALEKLTSFILSEKVNLLIWGNGAAFDNTIVMSLYDSFGMEAPWKFWNDRCFRTFKGEHGHIARPPAFKGVKHDAVDDARQQALYLQAMYAELQKYNILSYKDRQS</sequence>
<organism evidence="2 3">
    <name type="scientific">Marinobacter nauticus</name>
    <name type="common">Marinobacter hydrocarbonoclasticus</name>
    <name type="synonym">Marinobacter aquaeolei</name>
    <dbReference type="NCBI Taxonomy" id="2743"/>
    <lineage>
        <taxon>Bacteria</taxon>
        <taxon>Pseudomonadati</taxon>
        <taxon>Pseudomonadota</taxon>
        <taxon>Gammaproteobacteria</taxon>
        <taxon>Pseudomonadales</taxon>
        <taxon>Marinobacteraceae</taxon>
        <taxon>Marinobacter</taxon>
    </lineage>
</organism>
<dbReference type="Proteomes" id="UP000469950">
    <property type="component" value="Unassembled WGS sequence"/>
</dbReference>
<dbReference type="InterPro" id="IPR036397">
    <property type="entry name" value="RNaseH_sf"/>
</dbReference>
<dbReference type="RefSeq" id="WP_153740403.1">
    <property type="nucleotide sequence ID" value="NZ_WBMP01000005.1"/>
</dbReference>
<name>A0A833JQF3_MARNT</name>